<accession>A0A2Z2NJB9</accession>
<dbReference type="Proteomes" id="UP000250079">
    <property type="component" value="Chromosome"/>
</dbReference>
<dbReference type="SUPFAM" id="SSF101874">
    <property type="entry name" value="YceI-like"/>
    <property type="match status" value="1"/>
</dbReference>
<evidence type="ECO:0000256" key="1">
    <source>
        <dbReference type="SAM" id="SignalP"/>
    </source>
</evidence>
<dbReference type="SMART" id="SM00867">
    <property type="entry name" value="YceI"/>
    <property type="match status" value="1"/>
</dbReference>
<feature type="chain" id="PRO_5016339483" evidence="1">
    <location>
        <begin position="21"/>
        <end position="193"/>
    </location>
</feature>
<dbReference type="Pfam" id="PF04264">
    <property type="entry name" value="YceI"/>
    <property type="match status" value="1"/>
</dbReference>
<dbReference type="AlphaFoldDB" id="A0A2Z2NJB9"/>
<dbReference type="InterPro" id="IPR036761">
    <property type="entry name" value="TTHA0802/YceI-like_sf"/>
</dbReference>
<reference evidence="3 4" key="1">
    <citation type="submission" date="2016-12" db="EMBL/GenBank/DDBJ databases">
        <authorList>
            <person name="Song W.-J."/>
            <person name="Kurnit D.M."/>
        </authorList>
    </citation>
    <scope>NUCLEOTIDE SEQUENCE [LARGE SCALE GENOMIC DNA]</scope>
    <source>
        <strain evidence="3 4">IMCC3135</strain>
    </source>
</reference>
<evidence type="ECO:0000259" key="2">
    <source>
        <dbReference type="SMART" id="SM00867"/>
    </source>
</evidence>
<dbReference type="PANTHER" id="PTHR34406">
    <property type="entry name" value="PROTEIN YCEI"/>
    <property type="match status" value="1"/>
</dbReference>
<dbReference type="KEGG" id="gai:IMCC3135_05405"/>
<gene>
    <name evidence="3" type="primary">yceI_1</name>
    <name evidence="3" type="ORF">IMCC3135_05405</name>
</gene>
<evidence type="ECO:0000313" key="4">
    <source>
        <dbReference type="Proteomes" id="UP000250079"/>
    </source>
</evidence>
<feature type="domain" description="Lipid/polyisoprenoid-binding YceI-like" evidence="2">
    <location>
        <begin position="24"/>
        <end position="191"/>
    </location>
</feature>
<protein>
    <submittedName>
        <fullName evidence="3">Protein YceI</fullName>
    </submittedName>
</protein>
<proteinExistence type="predicted"/>
<dbReference type="EMBL" id="CP018632">
    <property type="protein sequence ID" value="ASJ71193.1"/>
    <property type="molecule type" value="Genomic_DNA"/>
</dbReference>
<keyword evidence="4" id="KW-1185">Reference proteome</keyword>
<evidence type="ECO:0000313" key="3">
    <source>
        <dbReference type="EMBL" id="ASJ71193.1"/>
    </source>
</evidence>
<dbReference type="PANTHER" id="PTHR34406:SF1">
    <property type="entry name" value="PROTEIN YCEI"/>
    <property type="match status" value="1"/>
</dbReference>
<feature type="signal peptide" evidence="1">
    <location>
        <begin position="1"/>
        <end position="20"/>
    </location>
</feature>
<dbReference type="OrthoDB" id="9811006at2"/>
<dbReference type="InterPro" id="IPR007372">
    <property type="entry name" value="Lipid/polyisoprenoid-bd_YceI"/>
</dbReference>
<sequence>MFKSLALVIVLALTTSSALAAPQRYSLDSEHTTVAFLVEHAGFAKTLGQFTEVSGAFTYDEETRQVSDVSISVKTGSLQTENKARDKHVRSKDFLNTSKYPDMIFTADGAFVAAQGTTELSGSLQLLAEKRPLTLSLVLNKSEKYPFGHKKFTLGISARGALQRKDYGMDYGVANGLVGDTVELIIETEANID</sequence>
<dbReference type="Gene3D" id="2.40.128.110">
    <property type="entry name" value="Lipid/polyisoprenoid-binding, YceI-like"/>
    <property type="match status" value="1"/>
</dbReference>
<keyword evidence="1" id="KW-0732">Signal</keyword>
<dbReference type="RefSeq" id="WP_088916664.1">
    <property type="nucleotide sequence ID" value="NZ_CP018632.1"/>
</dbReference>
<organism evidence="3 4">
    <name type="scientific">Granulosicoccus antarcticus IMCC3135</name>
    <dbReference type="NCBI Taxonomy" id="1192854"/>
    <lineage>
        <taxon>Bacteria</taxon>
        <taxon>Pseudomonadati</taxon>
        <taxon>Pseudomonadota</taxon>
        <taxon>Gammaproteobacteria</taxon>
        <taxon>Chromatiales</taxon>
        <taxon>Granulosicoccaceae</taxon>
        <taxon>Granulosicoccus</taxon>
    </lineage>
</organism>
<name>A0A2Z2NJB9_9GAMM</name>